<evidence type="ECO:0000256" key="4">
    <source>
        <dbReference type="ARBA" id="ARBA00022833"/>
    </source>
</evidence>
<evidence type="ECO:0000256" key="3">
    <source>
        <dbReference type="ARBA" id="ARBA00022801"/>
    </source>
</evidence>
<evidence type="ECO:0000256" key="1">
    <source>
        <dbReference type="ARBA" id="ARBA00001947"/>
    </source>
</evidence>
<dbReference type="InterPro" id="IPR055438">
    <property type="entry name" value="AstE_AspA_cat"/>
</dbReference>
<dbReference type="InterPro" id="IPR043795">
    <property type="entry name" value="N-alpha-Ac-DABA-like"/>
</dbReference>
<dbReference type="Pfam" id="PF24827">
    <property type="entry name" value="AstE_AspA_cat"/>
    <property type="match status" value="1"/>
</dbReference>
<keyword evidence="2" id="KW-0479">Metal-binding</keyword>
<keyword evidence="3" id="KW-0378">Hydrolase</keyword>
<dbReference type="PANTHER" id="PTHR37326">
    <property type="entry name" value="BLL3975 PROTEIN"/>
    <property type="match status" value="1"/>
</dbReference>
<protein>
    <submittedName>
        <fullName evidence="6">Succinylglutamate desuccinylase/aspartoacylase family protein</fullName>
    </submittedName>
</protein>
<dbReference type="RefSeq" id="WP_230780152.1">
    <property type="nucleotide sequence ID" value="NZ_CP141221.1"/>
</dbReference>
<keyword evidence="4" id="KW-0862">Zinc</keyword>
<dbReference type="PIRSF" id="PIRSF039012">
    <property type="entry name" value="ASP"/>
    <property type="match status" value="1"/>
</dbReference>
<comment type="cofactor">
    <cofactor evidence="1">
        <name>Zn(2+)</name>
        <dbReference type="ChEBI" id="CHEBI:29105"/>
    </cofactor>
</comment>
<dbReference type="SUPFAM" id="SSF53187">
    <property type="entry name" value="Zn-dependent exopeptidases"/>
    <property type="match status" value="1"/>
</dbReference>
<proteinExistence type="predicted"/>
<dbReference type="Gene3D" id="3.40.630.10">
    <property type="entry name" value="Zn peptidases"/>
    <property type="match status" value="1"/>
</dbReference>
<name>A0ABT7PC84_9BACT</name>
<organism evidence="6 7">
    <name type="scientific">Roseiconus lacunae</name>
    <dbReference type="NCBI Taxonomy" id="2605694"/>
    <lineage>
        <taxon>Bacteria</taxon>
        <taxon>Pseudomonadati</taxon>
        <taxon>Planctomycetota</taxon>
        <taxon>Planctomycetia</taxon>
        <taxon>Pirellulales</taxon>
        <taxon>Pirellulaceae</taxon>
        <taxon>Roseiconus</taxon>
    </lineage>
</organism>
<dbReference type="Proteomes" id="UP001239462">
    <property type="component" value="Unassembled WGS sequence"/>
</dbReference>
<dbReference type="EMBL" id="JASZZN010000001">
    <property type="protein sequence ID" value="MDM4014061.1"/>
    <property type="molecule type" value="Genomic_DNA"/>
</dbReference>
<accession>A0ABT7PC84</accession>
<comment type="caution">
    <text evidence="6">The sequence shown here is derived from an EMBL/GenBank/DDBJ whole genome shotgun (WGS) entry which is preliminary data.</text>
</comment>
<evidence type="ECO:0000256" key="2">
    <source>
        <dbReference type="ARBA" id="ARBA00022723"/>
    </source>
</evidence>
<gene>
    <name evidence="6" type="ORF">QTN89_01380</name>
</gene>
<reference evidence="6 7" key="1">
    <citation type="submission" date="2023-06" db="EMBL/GenBank/DDBJ databases">
        <title>Roseiconus lacunae JC819 isolated from Gulf of Mannar region, Tamil Nadu.</title>
        <authorList>
            <person name="Pk S."/>
            <person name="Ch S."/>
            <person name="Ch V.R."/>
        </authorList>
    </citation>
    <scope>NUCLEOTIDE SEQUENCE [LARGE SCALE GENOMIC DNA]</scope>
    <source>
        <strain evidence="6 7">JC819</strain>
    </source>
</reference>
<evidence type="ECO:0000259" key="5">
    <source>
        <dbReference type="Pfam" id="PF24827"/>
    </source>
</evidence>
<dbReference type="InterPro" id="IPR053138">
    <property type="entry name" value="N-alpha-Ac-DABA_deacetylase"/>
</dbReference>
<sequence length="361" mass="39388">MSKKKQSSIDVWQGQRVEPGQSVDLKLKVGERRTGAPVRIPMHVRRGLDDGPTVFVTGALHGDEINGTGAIQQLLVDPEFQITRGTLVLIPVLNMLGFERHERYLPDRRDLNRSFPGTPSGSLASRLAYRIFNELVFRCDFGIDLHTASVRRTNYPNVRGDLSDAAVKRIAMAFGCEVIINGVGPAGALRSEATAHGCPTIVMEGGEVSKVEPGIVQSAVRGVCNVLRELQMLSGVIESPRYQVVIEQSKWLRANKGGFMQFHIVPGELLERDQPVATIFDLLGHVQTTISCPFDAVVIGMNTLPAVSPGEPICHLGQLPSQTSVATLRKSRRQEDGLEEKLVDQLSSNVVSVTPDDVDSP</sequence>
<keyword evidence="7" id="KW-1185">Reference proteome</keyword>
<dbReference type="PANTHER" id="PTHR37326:SF1">
    <property type="entry name" value="BLL3975 PROTEIN"/>
    <property type="match status" value="1"/>
</dbReference>
<evidence type="ECO:0000313" key="6">
    <source>
        <dbReference type="EMBL" id="MDM4014061.1"/>
    </source>
</evidence>
<evidence type="ECO:0000313" key="7">
    <source>
        <dbReference type="Proteomes" id="UP001239462"/>
    </source>
</evidence>
<dbReference type="CDD" id="cd06251">
    <property type="entry name" value="M14_ASTE_ASPA-like"/>
    <property type="match status" value="1"/>
</dbReference>
<feature type="domain" description="Succinylglutamate desuccinylase/Aspartoacylase catalytic" evidence="5">
    <location>
        <begin position="50"/>
        <end position="229"/>
    </location>
</feature>